<dbReference type="InterPro" id="IPR016171">
    <property type="entry name" value="Vanillyl_alc_oxidase_C-sub2"/>
</dbReference>
<keyword evidence="3" id="KW-0285">Flavoprotein</keyword>
<evidence type="ECO:0000256" key="3">
    <source>
        <dbReference type="ARBA" id="ARBA00022630"/>
    </source>
</evidence>
<dbReference type="PANTHER" id="PTHR11748">
    <property type="entry name" value="D-LACTATE DEHYDROGENASE"/>
    <property type="match status" value="1"/>
</dbReference>
<dbReference type="InterPro" id="IPR036318">
    <property type="entry name" value="FAD-bd_PCMH-like_sf"/>
</dbReference>
<keyword evidence="10" id="KW-1185">Reference proteome</keyword>
<dbReference type="PROSITE" id="PS51387">
    <property type="entry name" value="FAD_PCMH"/>
    <property type="match status" value="1"/>
</dbReference>
<dbReference type="GO" id="GO:0071949">
    <property type="term" value="F:FAD binding"/>
    <property type="evidence" value="ECO:0007669"/>
    <property type="project" value="InterPro"/>
</dbReference>
<evidence type="ECO:0000256" key="2">
    <source>
        <dbReference type="ARBA" id="ARBA00008000"/>
    </source>
</evidence>
<evidence type="ECO:0000256" key="5">
    <source>
        <dbReference type="ARBA" id="ARBA00022946"/>
    </source>
</evidence>
<evidence type="ECO:0000256" key="4">
    <source>
        <dbReference type="ARBA" id="ARBA00022827"/>
    </source>
</evidence>
<name>A0A4Q0AIN9_9BACT</name>
<evidence type="ECO:0000256" key="6">
    <source>
        <dbReference type="ARBA" id="ARBA00023002"/>
    </source>
</evidence>
<accession>A0A4Q0AIN9</accession>
<evidence type="ECO:0000259" key="8">
    <source>
        <dbReference type="PROSITE" id="PS51387"/>
    </source>
</evidence>
<keyword evidence="4" id="KW-0274">FAD</keyword>
<reference evidence="9" key="1">
    <citation type="submission" date="2019-01" db="EMBL/GenBank/DDBJ databases">
        <title>Genomic signatures and co-occurrence patterns of the ultra-small Saccharimodia (Patescibacteria phylum) suggest a symbiotic lifestyle.</title>
        <authorList>
            <person name="Lemos L."/>
            <person name="Medeiros J."/>
            <person name="Andreote F."/>
            <person name="Fernandes G."/>
            <person name="Varani A."/>
            <person name="Oliveira G."/>
            <person name="Pylro V."/>
        </authorList>
    </citation>
    <scope>NUCLEOTIDE SEQUENCE [LARGE SCALE GENOMIC DNA]</scope>
    <source>
        <strain evidence="9">AMD01</strain>
    </source>
</reference>
<dbReference type="InterPro" id="IPR004113">
    <property type="entry name" value="FAD-bd_oxidored_4_C"/>
</dbReference>
<dbReference type="Pfam" id="PF02913">
    <property type="entry name" value="FAD-oxidase_C"/>
    <property type="match status" value="1"/>
</dbReference>
<evidence type="ECO:0000256" key="7">
    <source>
        <dbReference type="ARBA" id="ARBA00038897"/>
    </source>
</evidence>
<dbReference type="FunFam" id="1.10.45.10:FF:000001">
    <property type="entry name" value="D-lactate dehydrogenase mitochondrial"/>
    <property type="match status" value="1"/>
</dbReference>
<dbReference type="Gene3D" id="1.10.45.10">
    <property type="entry name" value="Vanillyl-alcohol Oxidase, Chain A, domain 4"/>
    <property type="match status" value="1"/>
</dbReference>
<protein>
    <recommendedName>
        <fullName evidence="7">D-lactate dehydrogenase (cytochrome)</fullName>
        <ecNumber evidence="7">1.1.2.4</ecNumber>
    </recommendedName>
</protein>
<dbReference type="EC" id="1.1.2.4" evidence="7"/>
<dbReference type="Gene3D" id="3.30.465.10">
    <property type="match status" value="2"/>
</dbReference>
<evidence type="ECO:0000313" key="10">
    <source>
        <dbReference type="Proteomes" id="UP000289269"/>
    </source>
</evidence>
<evidence type="ECO:0000313" key="9">
    <source>
        <dbReference type="EMBL" id="RWZ79256.1"/>
    </source>
</evidence>
<sequence length="544" mass="61639">MDELTAVLEGEVVTSLKSRQAYSHDASLFELLPDAVVFPKNTDDLRALTKIAAKYRAAGQNVSITPRGAGTDMSGGAIGQSLVVDFTRYFNRITAVSAESATVQPGVYYRDFESTTLKNGTLLPSYPASRDLCTVGGMVSNNAGGEKSLQWGKTANFVQSLRVVLSDGNLYTIKPLDAEQLRVKMAQPDFEGRLYRDTYRLLEDNYQAIQAARPRVSKDSTGYHLWDVWNRQSGVFDLTKLFVGAQGTLGLITEINFKLVPKPRHSGLLVCFLKDTRRLGDIINAVLEHRPATFESFDDNTLWLSFKFFPAFLKTLGLKRWLQLAAQLLPDGLMLLRGVPKLILMIEFNGETPETVAQKIEKMRQRLKPFGMAMEKDETEFKSQKFWIMRRQSFNLLRQKVKDKHTAPFIDDLVVPPPCLNEFLPKLRRIIKKYRLLATIAGHMGDGNFHIIPLMRIEDPAERAKLEPAMKEVNKLVLSYGGSLSGEHNDGMVRGPWLGQMYGESMVNLMRQIKRLYDPQNIFNPHKKTDARWQFSLNHIRKSF</sequence>
<gene>
    <name evidence="9" type="ORF">EOT04_02070</name>
</gene>
<feature type="domain" description="FAD-binding PCMH-type" evidence="8">
    <location>
        <begin position="29"/>
        <end position="262"/>
    </location>
</feature>
<proteinExistence type="inferred from homology"/>
<comment type="cofactor">
    <cofactor evidence="1">
        <name>FAD</name>
        <dbReference type="ChEBI" id="CHEBI:57692"/>
    </cofactor>
</comment>
<dbReference type="InterPro" id="IPR016164">
    <property type="entry name" value="FAD-linked_Oxase-like_C"/>
</dbReference>
<evidence type="ECO:0000256" key="1">
    <source>
        <dbReference type="ARBA" id="ARBA00001974"/>
    </source>
</evidence>
<dbReference type="InterPro" id="IPR016169">
    <property type="entry name" value="FAD-bd_PCMH_sub2"/>
</dbReference>
<dbReference type="SUPFAM" id="SSF55103">
    <property type="entry name" value="FAD-linked oxidases, C-terminal domain"/>
    <property type="match status" value="1"/>
</dbReference>
<organism evidence="9 10">
    <name type="scientific">Candidatus Chaera renei</name>
    <dbReference type="NCBI Taxonomy" id="2506947"/>
    <lineage>
        <taxon>Bacteria</taxon>
        <taxon>Candidatus Saccharimonadota</taxon>
        <taxon>Candidatus Saccharimonadia</taxon>
        <taxon>Candidatus Saccharimonadales</taxon>
        <taxon>Candidatus Saccharimonadaceae</taxon>
        <taxon>Candidatus Chaera</taxon>
    </lineage>
</organism>
<dbReference type="AlphaFoldDB" id="A0A4Q0AIN9"/>
<dbReference type="InterPro" id="IPR016166">
    <property type="entry name" value="FAD-bd_PCMH"/>
</dbReference>
<dbReference type="Pfam" id="PF01565">
    <property type="entry name" value="FAD_binding_4"/>
    <property type="match status" value="1"/>
</dbReference>
<comment type="caution">
    <text evidence="9">The sequence shown here is derived from an EMBL/GenBank/DDBJ whole genome shotgun (WGS) entry which is preliminary data.</text>
</comment>
<dbReference type="InterPro" id="IPR006094">
    <property type="entry name" value="Oxid_FAD_bind_N"/>
</dbReference>
<keyword evidence="5" id="KW-0809">Transit peptide</keyword>
<dbReference type="PANTHER" id="PTHR11748:SF111">
    <property type="entry name" value="D-LACTATE DEHYDROGENASE, MITOCHONDRIAL-RELATED"/>
    <property type="match status" value="1"/>
</dbReference>
<keyword evidence="6" id="KW-0560">Oxidoreductase</keyword>
<dbReference type="SUPFAM" id="SSF56176">
    <property type="entry name" value="FAD-binding/transporter-associated domain-like"/>
    <property type="match status" value="1"/>
</dbReference>
<comment type="similarity">
    <text evidence="2">Belongs to the FAD-binding oxidoreductase/transferase type 4 family.</text>
</comment>
<dbReference type="GO" id="GO:1903457">
    <property type="term" value="P:lactate catabolic process"/>
    <property type="evidence" value="ECO:0007669"/>
    <property type="project" value="TreeGrafter"/>
</dbReference>
<dbReference type="Gene3D" id="3.30.70.2740">
    <property type="match status" value="1"/>
</dbReference>
<dbReference type="Proteomes" id="UP000289269">
    <property type="component" value="Unassembled WGS sequence"/>
</dbReference>
<dbReference type="EMBL" id="SCKW01000017">
    <property type="protein sequence ID" value="RWZ79256.1"/>
    <property type="molecule type" value="Genomic_DNA"/>
</dbReference>
<dbReference type="GO" id="GO:0004458">
    <property type="term" value="F:D-lactate dehydrogenase (cytochrome) activity"/>
    <property type="evidence" value="ECO:0007669"/>
    <property type="project" value="UniProtKB-EC"/>
</dbReference>
<dbReference type="GO" id="GO:0008720">
    <property type="term" value="F:D-lactate dehydrogenase (NAD+) activity"/>
    <property type="evidence" value="ECO:0007669"/>
    <property type="project" value="TreeGrafter"/>
</dbReference>